<dbReference type="AlphaFoldDB" id="W9T0D0"/>
<keyword evidence="2" id="KW-1185">Reference proteome</keyword>
<reference evidence="2" key="1">
    <citation type="submission" date="2013-01" db="EMBL/GenBank/DDBJ databases">
        <title>Draft Genome Sequence of a Mulberry Tree, Morus notabilis C.K. Schneid.</title>
        <authorList>
            <person name="He N."/>
            <person name="Zhao S."/>
        </authorList>
    </citation>
    <scope>NUCLEOTIDE SEQUENCE</scope>
</reference>
<organism evidence="1 2">
    <name type="scientific">Morus notabilis</name>
    <dbReference type="NCBI Taxonomy" id="981085"/>
    <lineage>
        <taxon>Eukaryota</taxon>
        <taxon>Viridiplantae</taxon>
        <taxon>Streptophyta</taxon>
        <taxon>Embryophyta</taxon>
        <taxon>Tracheophyta</taxon>
        <taxon>Spermatophyta</taxon>
        <taxon>Magnoliopsida</taxon>
        <taxon>eudicotyledons</taxon>
        <taxon>Gunneridae</taxon>
        <taxon>Pentapetalae</taxon>
        <taxon>rosids</taxon>
        <taxon>fabids</taxon>
        <taxon>Rosales</taxon>
        <taxon>Moraceae</taxon>
        <taxon>Moreae</taxon>
        <taxon>Morus</taxon>
    </lineage>
</organism>
<sequence>MVALRSLPVINLGLPVAKHQRSNKFGIGLPEVTQQTQGDCATRKRAKTPYDVINDTDNEEDNQDDMQQPTRDNLLFHVCKLRGRFIGRFK</sequence>
<name>W9T0D0_9ROSA</name>
<gene>
    <name evidence="1" type="ORF">L484_021496</name>
</gene>
<dbReference type="Proteomes" id="UP000030645">
    <property type="component" value="Unassembled WGS sequence"/>
</dbReference>
<protein>
    <submittedName>
        <fullName evidence="1">Uncharacterized protein</fullName>
    </submittedName>
</protein>
<proteinExistence type="predicted"/>
<dbReference type="EMBL" id="KE346356">
    <property type="protein sequence ID" value="EXC35134.1"/>
    <property type="molecule type" value="Genomic_DNA"/>
</dbReference>
<evidence type="ECO:0000313" key="1">
    <source>
        <dbReference type="EMBL" id="EXC35134.1"/>
    </source>
</evidence>
<accession>W9T0D0</accession>
<evidence type="ECO:0000313" key="2">
    <source>
        <dbReference type="Proteomes" id="UP000030645"/>
    </source>
</evidence>